<accession>A0A1D5API0</accession>
<dbReference type="EMBL" id="KX223731">
    <property type="protein sequence ID" value="AOH69125.1"/>
    <property type="molecule type" value="Genomic_DNA"/>
</dbReference>
<reference evidence="2" key="1">
    <citation type="journal article" date="2016" name="PLoS ONE">
        <title>Analysis of Genetic Variation across the Encapsidated Genome of Microplitis demolitor Bracovirus in Parasitoid Wasps.</title>
        <authorList>
            <person name="Burke G.R."/>
        </authorList>
    </citation>
    <scope>NUCLEOTIDE SEQUENCE</scope>
    <source>
        <strain evidence="2">UGA</strain>
    </source>
</reference>
<evidence type="ECO:0000256" key="1">
    <source>
        <dbReference type="SAM" id="MobiDB-lite"/>
    </source>
</evidence>
<organism evidence="2">
    <name type="scientific">Microplitis mediator bracovirus</name>
    <dbReference type="NCBI Taxonomy" id="1836595"/>
    <lineage>
        <taxon>Viruses</taxon>
        <taxon>Viruses incertae sedis</taxon>
        <taxon>Polydnaviriformidae</taxon>
        <taxon>Bracoviriform</taxon>
    </lineage>
</organism>
<feature type="compositionally biased region" description="Basic and acidic residues" evidence="1">
    <location>
        <begin position="42"/>
        <end position="57"/>
    </location>
</feature>
<name>A0A1D5API0_9VIRU</name>
<feature type="compositionally biased region" description="Acidic residues" evidence="1">
    <location>
        <begin position="13"/>
        <end position="22"/>
    </location>
</feature>
<sequence length="274" mass="31251">MAGTSRYFRSDDESTDSIEEPDQSGRSGKRSILEAMLNSNETESRQSAKRSRVEERPVVTSNPEHGVWINVSPINSPVTPIPASPSTTALDFPTISRRISQSLENLAETSVLRIITETSQESNISEFHSWLLSTVILDDLSTRESLGNSNTNQLTSRELVVQAIQLYENVERLSPRELVNLPFIPSPMRSDTQLMEIPFLDPLLIVLWSVHVNEIPWMLNILPWRILDRPTRAGRSILEWILRLRNLHQWLETTRAPPNIALKIVRFVRNLPRS</sequence>
<proteinExistence type="predicted"/>
<evidence type="ECO:0000313" key="2">
    <source>
        <dbReference type="EMBL" id="AOH69125.1"/>
    </source>
</evidence>
<protein>
    <submittedName>
        <fullName evidence="2">Uncharacterized protein</fullName>
    </submittedName>
</protein>
<feature type="region of interest" description="Disordered" evidence="1">
    <location>
        <begin position="1"/>
        <end position="60"/>
    </location>
</feature>
<gene>
    <name evidence="2" type="ORF">A6F54_52</name>
</gene>